<sequence length="45" mass="5330">MRQKLLTLKFPRLMWMTPDSTLFMEVALHFGDLYKLTSLANLETK</sequence>
<name>A0A0E9WJY7_ANGAN</name>
<reference evidence="1" key="1">
    <citation type="submission" date="2014-11" db="EMBL/GenBank/DDBJ databases">
        <authorList>
            <person name="Amaro Gonzalez C."/>
        </authorList>
    </citation>
    <scope>NUCLEOTIDE SEQUENCE</scope>
</reference>
<organism evidence="1">
    <name type="scientific">Anguilla anguilla</name>
    <name type="common">European freshwater eel</name>
    <name type="synonym">Muraena anguilla</name>
    <dbReference type="NCBI Taxonomy" id="7936"/>
    <lineage>
        <taxon>Eukaryota</taxon>
        <taxon>Metazoa</taxon>
        <taxon>Chordata</taxon>
        <taxon>Craniata</taxon>
        <taxon>Vertebrata</taxon>
        <taxon>Euteleostomi</taxon>
        <taxon>Actinopterygii</taxon>
        <taxon>Neopterygii</taxon>
        <taxon>Teleostei</taxon>
        <taxon>Anguilliformes</taxon>
        <taxon>Anguillidae</taxon>
        <taxon>Anguilla</taxon>
    </lineage>
</organism>
<accession>A0A0E9WJY7</accession>
<proteinExistence type="predicted"/>
<dbReference type="AlphaFoldDB" id="A0A0E9WJY7"/>
<reference evidence="1" key="2">
    <citation type="journal article" date="2015" name="Fish Shellfish Immunol.">
        <title>Early steps in the European eel (Anguilla anguilla)-Vibrio vulnificus interaction in the gills: Role of the RtxA13 toxin.</title>
        <authorList>
            <person name="Callol A."/>
            <person name="Pajuelo D."/>
            <person name="Ebbesson L."/>
            <person name="Teles M."/>
            <person name="MacKenzie S."/>
            <person name="Amaro C."/>
        </authorList>
    </citation>
    <scope>NUCLEOTIDE SEQUENCE</scope>
</reference>
<protein>
    <submittedName>
        <fullName evidence="1">Uncharacterized protein</fullName>
    </submittedName>
</protein>
<evidence type="ECO:0000313" key="1">
    <source>
        <dbReference type="EMBL" id="JAH90611.1"/>
    </source>
</evidence>
<dbReference type="EMBL" id="GBXM01017966">
    <property type="protein sequence ID" value="JAH90611.1"/>
    <property type="molecule type" value="Transcribed_RNA"/>
</dbReference>